<dbReference type="SUPFAM" id="SSF50985">
    <property type="entry name" value="RCC1/BLIP-II"/>
    <property type="match status" value="1"/>
</dbReference>
<dbReference type="Pfam" id="PF13540">
    <property type="entry name" value="RCC1_2"/>
    <property type="match status" value="1"/>
</dbReference>
<dbReference type="PANTHER" id="PTHR22870">
    <property type="entry name" value="REGULATOR OF CHROMOSOME CONDENSATION"/>
    <property type="match status" value="1"/>
</dbReference>
<evidence type="ECO:0000313" key="3">
    <source>
        <dbReference type="EMBL" id="OAO15237.1"/>
    </source>
</evidence>
<evidence type="ECO:0000256" key="2">
    <source>
        <dbReference type="PROSITE-ProRule" id="PRU00235"/>
    </source>
</evidence>
<dbReference type="InterPro" id="IPR051210">
    <property type="entry name" value="Ub_ligase/GEF_domain"/>
</dbReference>
<feature type="repeat" description="RCC1" evidence="2">
    <location>
        <begin position="33"/>
        <end position="84"/>
    </location>
</feature>
<name>A0A196SGG2_BLAHN</name>
<dbReference type="PROSITE" id="PS50012">
    <property type="entry name" value="RCC1_3"/>
    <property type="match status" value="3"/>
</dbReference>
<feature type="repeat" description="RCC1" evidence="2">
    <location>
        <begin position="210"/>
        <end position="261"/>
    </location>
</feature>
<dbReference type="PRINTS" id="PR00633">
    <property type="entry name" value="RCCNDNSATION"/>
</dbReference>
<protein>
    <submittedName>
        <fullName evidence="3">Ankyrin repeat-containing protein</fullName>
    </submittedName>
</protein>
<reference evidence="3 4" key="1">
    <citation type="submission" date="2016-05" db="EMBL/GenBank/DDBJ databases">
        <title>Nuclear genome of Blastocystis sp. subtype 1 NandII.</title>
        <authorList>
            <person name="Gentekaki E."/>
            <person name="Curtis B."/>
            <person name="Stairs C."/>
            <person name="Eme L."/>
            <person name="Herman E."/>
            <person name="Klimes V."/>
            <person name="Arias M.C."/>
            <person name="Elias M."/>
            <person name="Hilliou F."/>
            <person name="Klute M."/>
            <person name="Malik S.-B."/>
            <person name="Pightling A."/>
            <person name="Rachubinski R."/>
            <person name="Salas D."/>
            <person name="Schlacht A."/>
            <person name="Suga H."/>
            <person name="Archibald J."/>
            <person name="Ball S.G."/>
            <person name="Clark G."/>
            <person name="Dacks J."/>
            <person name="Van Der Giezen M."/>
            <person name="Tsaousis A."/>
            <person name="Roger A."/>
        </authorList>
    </citation>
    <scope>NUCLEOTIDE SEQUENCE [LARGE SCALE GENOMIC DNA]</scope>
    <source>
        <strain evidence="4">ATCC 50177 / NandII</strain>
    </source>
</reference>
<gene>
    <name evidence="3" type="ORF">AV274_3014</name>
</gene>
<keyword evidence="1" id="KW-0677">Repeat</keyword>
<sequence length="419" mass="46972">MFARVARTTAVAFSSAAPPLSVRLLRSVSTESLSVYTYGKGAIGALGHNDYNDREYPCRVDSLEGRGIHKIACGWAHNCLVDGDGEMVIFGRTQDVRNIIGAGNMISYLPKVIRSFNNFFKNTVIETRFPSVLPIEDGKCVDVAASMALSFCLTDTHHIYAYGYNRYGQCGVDMKDVNLYAPKQVMLDEDEIPVKLACGFQHACCLCESGRVYAWGKANHGQLGRGDVDMTFKPLLMDTDASIHYRDVYAGFSSSILISDDGKLYIAGKYWGDGQNRKNAKMFGDSTYPRLVPLDHQIDLFASGQFHMTYTDTKGQLYQLGLEDSETCRTIEEESKRDESKRMHREPVPVDMSSIQGIRFKKLRCSFTESYGITDDGDVYKWNWLSPPAKVKILDEIKVEDISFGWKHVLVLGSPRKEV</sequence>
<comment type="caution">
    <text evidence="3">The sequence shown here is derived from an EMBL/GenBank/DDBJ whole genome shotgun (WGS) entry which is preliminary data.</text>
</comment>
<dbReference type="Gene3D" id="2.130.10.30">
    <property type="entry name" value="Regulator of chromosome condensation 1/beta-lactamase-inhibitor protein II"/>
    <property type="match status" value="2"/>
</dbReference>
<organism evidence="3 4">
    <name type="scientific">Blastocystis sp. subtype 1 (strain ATCC 50177 / NandII)</name>
    <dbReference type="NCBI Taxonomy" id="478820"/>
    <lineage>
        <taxon>Eukaryota</taxon>
        <taxon>Sar</taxon>
        <taxon>Stramenopiles</taxon>
        <taxon>Bigyra</taxon>
        <taxon>Opalozoa</taxon>
        <taxon>Opalinata</taxon>
        <taxon>Blastocystidae</taxon>
        <taxon>Blastocystis</taxon>
    </lineage>
</organism>
<proteinExistence type="predicted"/>
<dbReference type="PANTHER" id="PTHR22870:SF408">
    <property type="entry name" value="OS09G0560450 PROTEIN"/>
    <property type="match status" value="1"/>
</dbReference>
<feature type="repeat" description="RCC1" evidence="2">
    <location>
        <begin position="157"/>
        <end position="209"/>
    </location>
</feature>
<accession>A0A196SGG2</accession>
<dbReference type="EMBL" id="LXWW01000159">
    <property type="protein sequence ID" value="OAO15237.1"/>
    <property type="molecule type" value="Genomic_DNA"/>
</dbReference>
<dbReference type="AlphaFoldDB" id="A0A196SGG2"/>
<evidence type="ECO:0000313" key="4">
    <source>
        <dbReference type="Proteomes" id="UP000078348"/>
    </source>
</evidence>
<dbReference type="STRING" id="478820.A0A196SGG2"/>
<evidence type="ECO:0000256" key="1">
    <source>
        <dbReference type="ARBA" id="ARBA00022737"/>
    </source>
</evidence>
<dbReference type="OrthoDB" id="8068875at2759"/>
<keyword evidence="4" id="KW-1185">Reference proteome</keyword>
<dbReference type="Pfam" id="PF00415">
    <property type="entry name" value="RCC1"/>
    <property type="match status" value="1"/>
</dbReference>
<dbReference type="InterPro" id="IPR000408">
    <property type="entry name" value="Reg_chr_condens"/>
</dbReference>
<dbReference type="InterPro" id="IPR009091">
    <property type="entry name" value="RCC1/BLIP-II"/>
</dbReference>
<dbReference type="Proteomes" id="UP000078348">
    <property type="component" value="Unassembled WGS sequence"/>
</dbReference>